<dbReference type="KEGG" id="cma:Cmaq_0808"/>
<evidence type="ECO:0000259" key="2">
    <source>
        <dbReference type="PROSITE" id="PS51168"/>
    </source>
</evidence>
<dbReference type="GeneID" id="5708772"/>
<dbReference type="OrthoDB" id="34329at2157"/>
<dbReference type="Gene3D" id="3.40.50.720">
    <property type="entry name" value="NAD(P)-binding Rossmann-like Domain"/>
    <property type="match status" value="1"/>
</dbReference>
<dbReference type="GO" id="GO:0008977">
    <property type="term" value="F:prephenate dehydrogenase (NAD+) activity"/>
    <property type="evidence" value="ECO:0007669"/>
    <property type="project" value="TreeGrafter"/>
</dbReference>
<protein>
    <submittedName>
        <fullName evidence="3">Chorismate mutase</fullName>
    </submittedName>
</protein>
<keyword evidence="1" id="KW-0560">Oxidoreductase</keyword>
<dbReference type="AlphaFoldDB" id="A8MCY7"/>
<dbReference type="GO" id="GO:0006571">
    <property type="term" value="P:tyrosine biosynthetic process"/>
    <property type="evidence" value="ECO:0007669"/>
    <property type="project" value="TreeGrafter"/>
</dbReference>
<reference evidence="3 4" key="1">
    <citation type="submission" date="2007-10" db="EMBL/GenBank/DDBJ databases">
        <title>Complete sequence of Caldivirga maquilingensis IC-167.</title>
        <authorList>
            <consortium name="US DOE Joint Genome Institute"/>
            <person name="Copeland A."/>
            <person name="Lucas S."/>
            <person name="Lapidus A."/>
            <person name="Barry K."/>
            <person name="Glavina del Rio T."/>
            <person name="Dalin E."/>
            <person name="Tice H."/>
            <person name="Pitluck S."/>
            <person name="Saunders E."/>
            <person name="Brettin T."/>
            <person name="Bruce D."/>
            <person name="Detter J.C."/>
            <person name="Han C."/>
            <person name="Schmutz J."/>
            <person name="Larimer F."/>
            <person name="Land M."/>
            <person name="Hauser L."/>
            <person name="Kyrpides N."/>
            <person name="Ivanova N."/>
            <person name="Biddle J.F."/>
            <person name="Zhang Z."/>
            <person name="Fitz-Gibbon S.T."/>
            <person name="Lowe T.M."/>
            <person name="Saltikov C."/>
            <person name="House C.H."/>
            <person name="Richardson P."/>
        </authorList>
    </citation>
    <scope>NUCLEOTIDE SEQUENCE [LARGE SCALE GENOMIC DNA]</scope>
    <source>
        <strain evidence="4">ATCC 700844 / DSM 13496 / JCM 10307 / IC-167</strain>
    </source>
</reference>
<dbReference type="Pfam" id="PF01817">
    <property type="entry name" value="CM_2"/>
    <property type="match status" value="1"/>
</dbReference>
<dbReference type="GO" id="GO:0004106">
    <property type="term" value="F:chorismate mutase activity"/>
    <property type="evidence" value="ECO:0007669"/>
    <property type="project" value="InterPro"/>
</dbReference>
<sequence length="333" mass="37348">MLWQLRKSIDEVDDEIIKLLARRLTIAETIGDVKRKLNLPPVDHERESEVIDRWVSGLVEAGLDELTARSIAELVIKASTKRQIRNWFNVKVTIVGSGRLGKTLKRALSQVTPTTLISMRDELPDSDIVILATRPTEDSINYIKRNSESIRGRVLMDSFSVKSRLFNIIEDESREVGFKYLSIHPLFGSLTDTWGEVVVLIPSLTSRDSLPMATQIFEAAGLRTVVLSDPDTHDKVMAYIQVAHHLMLLALYTMLKDAGKVGGIDANLLMTHSLRLTMKAIERTLEQLDVVEEIQEMNPYASEVRDKITKYINIVNSAAAEGKLSELIGGDLK</sequence>
<name>A8MCY7_CALMQ</name>
<evidence type="ECO:0000256" key="1">
    <source>
        <dbReference type="ARBA" id="ARBA00023002"/>
    </source>
</evidence>
<feature type="domain" description="Chorismate mutase" evidence="2">
    <location>
        <begin position="1"/>
        <end position="87"/>
    </location>
</feature>
<dbReference type="GO" id="GO:0070403">
    <property type="term" value="F:NAD+ binding"/>
    <property type="evidence" value="ECO:0007669"/>
    <property type="project" value="TreeGrafter"/>
</dbReference>
<dbReference type="PANTHER" id="PTHR21363">
    <property type="entry name" value="PREPHENATE DEHYDROGENASE"/>
    <property type="match status" value="1"/>
</dbReference>
<dbReference type="InterPro" id="IPR008927">
    <property type="entry name" value="6-PGluconate_DH-like_C_sf"/>
</dbReference>
<dbReference type="HOGENOM" id="CLU_812860_0_0_2"/>
<dbReference type="PROSITE" id="PS51168">
    <property type="entry name" value="CHORISMATE_MUT_2"/>
    <property type="match status" value="1"/>
</dbReference>
<dbReference type="NCBIfam" id="TIGR01808">
    <property type="entry name" value="CM_M_hiGC-arch"/>
    <property type="match status" value="1"/>
</dbReference>
<dbReference type="SUPFAM" id="SSF48179">
    <property type="entry name" value="6-phosphogluconate dehydrogenase C-terminal domain-like"/>
    <property type="match status" value="1"/>
</dbReference>
<dbReference type="Gene3D" id="1.20.59.10">
    <property type="entry name" value="Chorismate mutase"/>
    <property type="match status" value="1"/>
</dbReference>
<gene>
    <name evidence="3" type="ordered locus">Cmaq_0808</name>
</gene>
<dbReference type="InterPro" id="IPR050812">
    <property type="entry name" value="Preph/Arog_dehydrog"/>
</dbReference>
<dbReference type="SUPFAM" id="SSF51735">
    <property type="entry name" value="NAD(P)-binding Rossmann-fold domains"/>
    <property type="match status" value="1"/>
</dbReference>
<dbReference type="SUPFAM" id="SSF48600">
    <property type="entry name" value="Chorismate mutase II"/>
    <property type="match status" value="1"/>
</dbReference>
<accession>A8MCY7</accession>
<dbReference type="InterPro" id="IPR010958">
    <property type="entry name" value="Chorismate_mutase_highGC-bac"/>
</dbReference>
<dbReference type="EMBL" id="CP000852">
    <property type="protein sequence ID" value="ABW01643.1"/>
    <property type="molecule type" value="Genomic_DNA"/>
</dbReference>
<evidence type="ECO:0000313" key="4">
    <source>
        <dbReference type="Proteomes" id="UP000001137"/>
    </source>
</evidence>
<dbReference type="InterPro" id="IPR036979">
    <property type="entry name" value="CM_dom_sf"/>
</dbReference>
<dbReference type="GO" id="GO:0046417">
    <property type="term" value="P:chorismate metabolic process"/>
    <property type="evidence" value="ECO:0007669"/>
    <property type="project" value="InterPro"/>
</dbReference>
<dbReference type="eggNOG" id="arCOG00245">
    <property type="taxonomic scope" value="Archaea"/>
</dbReference>
<dbReference type="InterPro" id="IPR002701">
    <property type="entry name" value="CM_II_prokaryot"/>
</dbReference>
<keyword evidence="4" id="KW-1185">Reference proteome</keyword>
<dbReference type="Proteomes" id="UP000001137">
    <property type="component" value="Chromosome"/>
</dbReference>
<dbReference type="InterPro" id="IPR036263">
    <property type="entry name" value="Chorismate_II_sf"/>
</dbReference>
<evidence type="ECO:0000313" key="3">
    <source>
        <dbReference type="EMBL" id="ABW01643.1"/>
    </source>
</evidence>
<proteinExistence type="predicted"/>
<dbReference type="STRING" id="397948.Cmaq_0808"/>
<dbReference type="Gene3D" id="1.10.3660.10">
    <property type="entry name" value="6-phosphogluconate dehydrogenase C-terminal like domain"/>
    <property type="match status" value="1"/>
</dbReference>
<dbReference type="SMART" id="SM00830">
    <property type="entry name" value="CM_2"/>
    <property type="match status" value="1"/>
</dbReference>
<dbReference type="InterPro" id="IPR036291">
    <property type="entry name" value="NAD(P)-bd_dom_sf"/>
</dbReference>
<organism evidence="3 4">
    <name type="scientific">Caldivirga maquilingensis (strain ATCC 700844 / DSM 13496 / JCM 10307 / IC-167)</name>
    <dbReference type="NCBI Taxonomy" id="397948"/>
    <lineage>
        <taxon>Archaea</taxon>
        <taxon>Thermoproteota</taxon>
        <taxon>Thermoprotei</taxon>
        <taxon>Thermoproteales</taxon>
        <taxon>Thermoproteaceae</taxon>
        <taxon>Caldivirga</taxon>
    </lineage>
</organism>
<dbReference type="PANTHER" id="PTHR21363:SF0">
    <property type="entry name" value="PREPHENATE DEHYDROGENASE [NADP(+)]"/>
    <property type="match status" value="1"/>
</dbReference>
<dbReference type="RefSeq" id="WP_012185862.1">
    <property type="nucleotide sequence ID" value="NC_009954.1"/>
</dbReference>